<dbReference type="Proteomes" id="UP001632038">
    <property type="component" value="Unassembled WGS sequence"/>
</dbReference>
<evidence type="ECO:0000256" key="8">
    <source>
        <dbReference type="ARBA" id="ARBA00022640"/>
    </source>
</evidence>
<evidence type="ECO:0000256" key="23">
    <source>
        <dbReference type="ARBA" id="ARBA00048801"/>
    </source>
</evidence>
<evidence type="ECO:0000256" key="1">
    <source>
        <dbReference type="ARBA" id="ARBA00004446"/>
    </source>
</evidence>
<dbReference type="Gene3D" id="2.30.30.30">
    <property type="match status" value="1"/>
</dbReference>
<dbReference type="SUPFAM" id="SSF50104">
    <property type="entry name" value="Translation proteins SH3-like domain"/>
    <property type="match status" value="1"/>
</dbReference>
<dbReference type="InterPro" id="IPR055266">
    <property type="entry name" value="D1/D2"/>
</dbReference>
<evidence type="ECO:0000256" key="4">
    <source>
        <dbReference type="ARBA" id="ARBA00022448"/>
    </source>
</evidence>
<dbReference type="InterPro" id="IPR036001">
    <property type="entry name" value="PS_II_antenna-like_sf"/>
</dbReference>
<dbReference type="PROSITE" id="PS00244">
    <property type="entry name" value="REACTION_CENTER"/>
    <property type="match status" value="1"/>
</dbReference>
<dbReference type="InterPro" id="IPR000484">
    <property type="entry name" value="Photo_RC_L/M"/>
</dbReference>
<dbReference type="PANTHER" id="PTHR33149">
    <property type="entry name" value="PHOTOSYSTEM II PROTEIN D1"/>
    <property type="match status" value="1"/>
</dbReference>
<reference evidence="29" key="1">
    <citation type="journal article" date="2024" name="IScience">
        <title>Strigolactones Initiate the Formation of Haustorium-like Structures in Castilleja.</title>
        <authorList>
            <person name="Buerger M."/>
            <person name="Peterson D."/>
            <person name="Chory J."/>
        </authorList>
    </citation>
    <scope>NUCLEOTIDE SEQUENCE [LARGE SCALE GENOMIC DNA]</scope>
</reference>
<dbReference type="Gene3D" id="4.10.950.10">
    <property type="entry name" value="Ribosomal protein L2, domain 3"/>
    <property type="match status" value="1"/>
</dbReference>
<keyword evidence="6 25" id="KW-0602">Photosynthesis</keyword>
<dbReference type="Gene3D" id="1.20.85.10">
    <property type="entry name" value="Photosystem II protein D1-like"/>
    <property type="match status" value="1"/>
</dbReference>
<evidence type="ECO:0000259" key="27">
    <source>
        <dbReference type="SMART" id="SM01382"/>
    </source>
</evidence>
<evidence type="ECO:0000256" key="15">
    <source>
        <dbReference type="ARBA" id="ARBA00022990"/>
    </source>
</evidence>
<evidence type="ECO:0000256" key="12">
    <source>
        <dbReference type="ARBA" id="ARBA00022980"/>
    </source>
</evidence>
<dbReference type="InterPro" id="IPR014722">
    <property type="entry name" value="Rib_uL2_dom2"/>
</dbReference>
<dbReference type="InterPro" id="IPR036854">
    <property type="entry name" value="Photo_II_D1/D2_sf"/>
</dbReference>
<feature type="transmembrane region" description="Helical" evidence="26">
    <location>
        <begin position="275"/>
        <end position="295"/>
    </location>
</feature>
<feature type="transmembrane region" description="Helical" evidence="26">
    <location>
        <begin position="245"/>
        <end position="263"/>
    </location>
</feature>
<evidence type="ECO:0000256" key="26">
    <source>
        <dbReference type="SAM" id="Phobius"/>
    </source>
</evidence>
<evidence type="ECO:0000313" key="29">
    <source>
        <dbReference type="Proteomes" id="UP001632038"/>
    </source>
</evidence>
<feature type="transmembrane region" description="Helical" evidence="26">
    <location>
        <begin position="301"/>
        <end position="319"/>
    </location>
</feature>
<keyword evidence="14 26" id="KW-1133">Transmembrane helix</keyword>
<evidence type="ECO:0000256" key="11">
    <source>
        <dbReference type="ARBA" id="ARBA00022842"/>
    </source>
</evidence>
<evidence type="ECO:0000256" key="2">
    <source>
        <dbReference type="ARBA" id="ARBA00005636"/>
    </source>
</evidence>
<dbReference type="Pfam" id="PF03947">
    <property type="entry name" value="Ribosomal_L2_C"/>
    <property type="match status" value="1"/>
</dbReference>
<evidence type="ECO:0000256" key="10">
    <source>
        <dbReference type="ARBA" id="ARBA00022723"/>
    </source>
</evidence>
<dbReference type="SUPFAM" id="SSF81483">
    <property type="entry name" value="Bacterial photosystem II reaction centre, L and M subunits"/>
    <property type="match status" value="1"/>
</dbReference>
<dbReference type="InterPro" id="IPR005868">
    <property type="entry name" value="PSII_PsbD/D2"/>
</dbReference>
<dbReference type="PROSITE" id="PS00467">
    <property type="entry name" value="RIBOSOMAL_L2"/>
    <property type="match status" value="1"/>
</dbReference>
<dbReference type="AlphaFoldDB" id="A0ABD3B6P7"/>
<evidence type="ECO:0000313" key="28">
    <source>
        <dbReference type="EMBL" id="KAL3612974.1"/>
    </source>
</evidence>
<dbReference type="GO" id="GO:0010242">
    <property type="term" value="F:oxygen evolving activity"/>
    <property type="evidence" value="ECO:0007669"/>
    <property type="project" value="UniProtKB-EC"/>
</dbReference>
<dbReference type="HAMAP" id="MF_01383">
    <property type="entry name" value="PSII_PsbD_D2"/>
    <property type="match status" value="1"/>
</dbReference>
<dbReference type="SUPFAM" id="SSF161077">
    <property type="entry name" value="Photosystem II antenna protein-like"/>
    <property type="match status" value="1"/>
</dbReference>
<keyword evidence="4 25" id="KW-0813">Transport</keyword>
<dbReference type="GO" id="GO:1990904">
    <property type="term" value="C:ribonucleoprotein complex"/>
    <property type="evidence" value="ECO:0007669"/>
    <property type="project" value="UniProtKB-KW"/>
</dbReference>
<comment type="similarity">
    <text evidence="3 24">Belongs to the reaction center PufL/M/PsbA/D family.</text>
</comment>
<evidence type="ECO:0000256" key="21">
    <source>
        <dbReference type="ARBA" id="ARBA00023276"/>
    </source>
</evidence>
<comment type="caution">
    <text evidence="28">The sequence shown here is derived from an EMBL/GenBank/DDBJ whole genome shotgun (WGS) entry which is preliminary data.</text>
</comment>
<dbReference type="InterPro" id="IPR008991">
    <property type="entry name" value="Translation_prot_SH3-like_sf"/>
</dbReference>
<evidence type="ECO:0000256" key="6">
    <source>
        <dbReference type="ARBA" id="ARBA00022531"/>
    </source>
</evidence>
<dbReference type="GO" id="GO:0015979">
    <property type="term" value="P:photosynthesis"/>
    <property type="evidence" value="ECO:0007669"/>
    <property type="project" value="UniProtKB-KW"/>
</dbReference>
<dbReference type="PRINTS" id="PR00256">
    <property type="entry name" value="REACTNCENTRE"/>
</dbReference>
<evidence type="ECO:0000256" key="20">
    <source>
        <dbReference type="ARBA" id="ARBA00023274"/>
    </source>
</evidence>
<keyword evidence="10 25" id="KW-0479">Metal-binding</keyword>
<comment type="catalytic activity">
    <reaction evidence="23">
        <text>2 a plastoquinone + 4 hnu + 2 H2O = 2 a plastoquinol + O2</text>
        <dbReference type="Rhea" id="RHEA:36359"/>
        <dbReference type="Rhea" id="RHEA-COMP:9561"/>
        <dbReference type="Rhea" id="RHEA-COMP:9562"/>
        <dbReference type="ChEBI" id="CHEBI:15377"/>
        <dbReference type="ChEBI" id="CHEBI:15379"/>
        <dbReference type="ChEBI" id="CHEBI:17757"/>
        <dbReference type="ChEBI" id="CHEBI:30212"/>
        <dbReference type="ChEBI" id="CHEBI:62192"/>
        <dbReference type="EC" id="1.10.3.9"/>
    </reaction>
</comment>
<keyword evidence="8" id="KW-0934">Plastid</keyword>
<keyword evidence="7" id="KW-0597">Phosphoprotein</keyword>
<evidence type="ECO:0000256" key="22">
    <source>
        <dbReference type="ARBA" id="ARBA00045803"/>
    </source>
</evidence>
<dbReference type="PANTHER" id="PTHR33149:SF12">
    <property type="entry name" value="PHOTOSYSTEM II D2 PROTEIN"/>
    <property type="match status" value="1"/>
</dbReference>
<feature type="transmembrane region" description="Helical" evidence="26">
    <location>
        <begin position="401"/>
        <end position="426"/>
    </location>
</feature>
<feature type="transmembrane region" description="Helical" evidence="26">
    <location>
        <begin position="573"/>
        <end position="593"/>
    </location>
</feature>
<keyword evidence="21 25" id="KW-0604">Photosystem II</keyword>
<evidence type="ECO:0000256" key="9">
    <source>
        <dbReference type="ARBA" id="ARBA00022692"/>
    </source>
</evidence>
<accession>A0ABD3B6P7</accession>
<evidence type="ECO:0000256" key="5">
    <source>
        <dbReference type="ARBA" id="ARBA00022494"/>
    </source>
</evidence>
<dbReference type="InterPro" id="IPR022671">
    <property type="entry name" value="Ribosomal_uL2_CS"/>
</dbReference>
<dbReference type="NCBIfam" id="TIGR01152">
    <property type="entry name" value="psbD"/>
    <property type="match status" value="1"/>
</dbReference>
<feature type="transmembrane region" description="Helical" evidence="26">
    <location>
        <begin position="162"/>
        <end position="184"/>
    </location>
</feature>
<keyword evidence="15" id="KW-0007">Acetylation</keyword>
<dbReference type="CDD" id="cd09288">
    <property type="entry name" value="Photosystem-II_D2"/>
    <property type="match status" value="1"/>
</dbReference>
<organism evidence="28 29">
    <name type="scientific">Castilleja foliolosa</name>
    <dbReference type="NCBI Taxonomy" id="1961234"/>
    <lineage>
        <taxon>Eukaryota</taxon>
        <taxon>Viridiplantae</taxon>
        <taxon>Streptophyta</taxon>
        <taxon>Embryophyta</taxon>
        <taxon>Tracheophyta</taxon>
        <taxon>Spermatophyta</taxon>
        <taxon>Magnoliopsida</taxon>
        <taxon>eudicotyledons</taxon>
        <taxon>Gunneridae</taxon>
        <taxon>Pentapetalae</taxon>
        <taxon>asterids</taxon>
        <taxon>lamiids</taxon>
        <taxon>Lamiales</taxon>
        <taxon>Orobanchaceae</taxon>
        <taxon>Pedicularideae</taxon>
        <taxon>Castillejinae</taxon>
        <taxon>Castilleja</taxon>
    </lineage>
</organism>
<dbReference type="GO" id="GO:0016168">
    <property type="term" value="F:chlorophyll binding"/>
    <property type="evidence" value="ECO:0007669"/>
    <property type="project" value="UniProtKB-KW"/>
</dbReference>
<feature type="transmembrane region" description="Helical" evidence="26">
    <location>
        <begin position="645"/>
        <end position="665"/>
    </location>
</feature>
<dbReference type="GO" id="GO:0042170">
    <property type="term" value="C:plastid membrane"/>
    <property type="evidence" value="ECO:0007669"/>
    <property type="project" value="UniProtKB-SubCell"/>
</dbReference>
<evidence type="ECO:0000256" key="3">
    <source>
        <dbReference type="ARBA" id="ARBA00008204"/>
    </source>
</evidence>
<name>A0ABD3B6P7_9LAMI</name>
<evidence type="ECO:0000256" key="16">
    <source>
        <dbReference type="ARBA" id="ARBA00022991"/>
    </source>
</evidence>
<keyword evidence="13 25" id="KW-0249">Electron transport</keyword>
<keyword evidence="16" id="KW-0157">Chromophore</keyword>
<sequence length="753" mass="82500">MEKTKLKPYALEEACTVWEGVLIDQKEESTSTDMPLGTAIHNIEITLSKGGQLVRAAGAVAKLIAKEGKSATLKLPSGEVRLISKNCSATVGQVGNVGANQKSLGRAGSKRWLGKRPVVRGVVMNPVDHPHGITMTIALGKFTKDENDLFDIMDDWLRRDRFVFVGWSGLLLFPCAYFAVGGWFTGTTFVTSWYTHGLASSYLEGCNFLTAAVSTPANSLAHSLLLLWGPEAQGDFTRWCQLGGLWTFVALHGAFALIGFMLRQFELARSVQLRPYNAIAFSGPIAVFVSVFLIYPLGQSGWFFAPSFGVAAIFRFILFFQGFHNWTLNPFHMMGVAGVLGAALLCAIHGATVENTLFEDGDGANTFRAFNPTQAEETYSMVTANRFWSQIFGVAFSNKRWLHFFMLFVPVTGLWMSALGVVGLALNLRAYDFVSQEIRAAEDPEFVETFYTKNILLNEGIRAWMAAQDQPHENLIFPEEVIPPTGFAWWAGNARLINLSGKLLGAHVAHAGLIVFWAGAMNLFEVAHFVPEKPMGGSFGGIYHALLGPETLEESFPFFGYVWKDRNKMTTILGIHLILLGLGAFLLVFKALYFGGVYDTWAPGGGDVRKITNLTLSPSILFGYLLKSPFGGEGWIVSVDDLEDIIGGHVWLGSICILGGIWHILTKPFAWARRALVWSGEAYLSYSLAALAVFGFIACCFVWFNNTAYPSEFYGPTGPEASQAQAFTFLVRDQRLGANVGSAQGPTGLESQS</sequence>
<dbReference type="InterPro" id="IPR022669">
    <property type="entry name" value="Ribosomal_uL2_C"/>
</dbReference>
<keyword evidence="29" id="KW-1185">Reference proteome</keyword>
<dbReference type="GO" id="GO:0009523">
    <property type="term" value="C:photosystem II"/>
    <property type="evidence" value="ECO:0007669"/>
    <property type="project" value="UniProtKB-KW"/>
</dbReference>
<dbReference type="GO" id="GO:0046872">
    <property type="term" value="F:metal ion binding"/>
    <property type="evidence" value="ECO:0007669"/>
    <property type="project" value="UniProtKB-KW"/>
</dbReference>
<keyword evidence="9 25" id="KW-0812">Transmembrane</keyword>
<comment type="function">
    <text evidence="22">Photosystem II (PSII) is a light-driven water:plastoquinone oxidoreductase that uses light energy to abstract electrons from H(2)O, generating O(2) and a proton gradient subsequently used for ATP formation. It consists of a core antenna complex that captures photons, and an electron transfer chain that converts photonic excitation into a charge separation. The D1/D2 (PsbA/PsbD) reaction center heterodimer binds P680, the primary electron donor of PSII as well as several subsequent electron acceptors. D2 is needed for assembly of a stable PSII complex.</text>
</comment>
<proteinExistence type="inferred from homology"/>
<evidence type="ECO:0000256" key="7">
    <source>
        <dbReference type="ARBA" id="ARBA00022553"/>
    </source>
</evidence>
<dbReference type="Gene3D" id="1.10.10.670">
    <property type="entry name" value="photosystem ii from thermosynechococcus elongatus"/>
    <property type="match status" value="1"/>
</dbReference>
<keyword evidence="17" id="KW-0560">Oxidoreductase</keyword>
<evidence type="ECO:0000256" key="18">
    <source>
        <dbReference type="ARBA" id="ARBA00023004"/>
    </source>
</evidence>
<keyword evidence="20" id="KW-0687">Ribonucleoprotein</keyword>
<dbReference type="Pfam" id="PF00124">
    <property type="entry name" value="Photo_RC"/>
    <property type="match status" value="1"/>
</dbReference>
<evidence type="ECO:0000256" key="24">
    <source>
        <dbReference type="RuleBase" id="RU004331"/>
    </source>
</evidence>
<keyword evidence="18 25" id="KW-0408">Iron</keyword>
<dbReference type="InterPro" id="IPR014726">
    <property type="entry name" value="Ribosomal_uL2_dom3"/>
</dbReference>
<feature type="transmembrane region" description="Helical" evidence="26">
    <location>
        <begin position="686"/>
        <end position="704"/>
    </location>
</feature>
<keyword evidence="19 25" id="KW-0472">Membrane</keyword>
<evidence type="ECO:0000256" key="14">
    <source>
        <dbReference type="ARBA" id="ARBA00022989"/>
    </source>
</evidence>
<dbReference type="SMART" id="SM01382">
    <property type="entry name" value="Ribosomal_L2_C"/>
    <property type="match status" value="1"/>
</dbReference>
<evidence type="ECO:0000256" key="19">
    <source>
        <dbReference type="ARBA" id="ARBA00023136"/>
    </source>
</evidence>
<gene>
    <name evidence="28" type="ORF">CASFOL_043181</name>
</gene>
<dbReference type="FunFam" id="1.20.85.10:FF:000001">
    <property type="entry name" value="photosystem II D2 protein-like"/>
    <property type="match status" value="1"/>
</dbReference>
<comment type="subcellular location">
    <subcellularLocation>
        <location evidence="1">Plastid membrane</location>
        <topology evidence="1">Multi-pass membrane protein</topology>
    </subcellularLocation>
</comment>
<feature type="domain" description="Large ribosomal subunit protein uL2 C-terminal" evidence="27">
    <location>
        <begin position="33"/>
        <end position="141"/>
    </location>
</feature>
<dbReference type="EMBL" id="JAVIJP010000492">
    <property type="protein sequence ID" value="KAL3612974.1"/>
    <property type="molecule type" value="Genomic_DNA"/>
</dbReference>
<feature type="transmembrane region" description="Helical" evidence="26">
    <location>
        <begin position="331"/>
        <end position="351"/>
    </location>
</feature>
<keyword evidence="11" id="KW-0460">Magnesium</keyword>
<evidence type="ECO:0000256" key="25">
    <source>
        <dbReference type="RuleBase" id="RU004333"/>
    </source>
</evidence>
<evidence type="ECO:0000256" key="13">
    <source>
        <dbReference type="ARBA" id="ARBA00022982"/>
    </source>
</evidence>
<dbReference type="InterPro" id="IPR055265">
    <property type="entry name" value="Photo_RC_L/M_CS"/>
</dbReference>
<evidence type="ECO:0000256" key="17">
    <source>
        <dbReference type="ARBA" id="ARBA00023002"/>
    </source>
</evidence>
<dbReference type="InterPro" id="IPR044900">
    <property type="entry name" value="PSII_PsbC_sf"/>
</dbReference>
<dbReference type="InterPro" id="IPR000932">
    <property type="entry name" value="PS_antenna-like"/>
</dbReference>
<protein>
    <recommendedName>
        <fullName evidence="25">Photosystem II D2 protein</fullName>
    </recommendedName>
</protein>
<comment type="similarity">
    <text evidence="2">Belongs to the universal ribosomal protein uL2 family.</text>
</comment>
<keyword evidence="5" id="KW-0148">Chlorophyll</keyword>
<dbReference type="Pfam" id="PF00421">
    <property type="entry name" value="PSII"/>
    <property type="match status" value="2"/>
</dbReference>
<dbReference type="GO" id="GO:0005840">
    <property type="term" value="C:ribosome"/>
    <property type="evidence" value="ECO:0007669"/>
    <property type="project" value="UniProtKB-KW"/>
</dbReference>
<keyword evidence="12" id="KW-0689">Ribosomal protein</keyword>